<feature type="domain" description="Major facilitator superfamily (MFS) profile" evidence="7">
    <location>
        <begin position="15"/>
        <end position="414"/>
    </location>
</feature>
<dbReference type="RefSeq" id="WP_222842430.1">
    <property type="nucleotide sequence ID" value="NZ_FNQV01000009.1"/>
</dbReference>
<accession>A0A1H4BBC8</accession>
<organism evidence="8 9">
    <name type="scientific">Bowdeniella nasicola</name>
    <dbReference type="NCBI Taxonomy" id="208480"/>
    <lineage>
        <taxon>Bacteria</taxon>
        <taxon>Bacillati</taxon>
        <taxon>Actinomycetota</taxon>
        <taxon>Actinomycetes</taxon>
        <taxon>Actinomycetales</taxon>
        <taxon>Actinomycetaceae</taxon>
        <taxon>Bowdeniella</taxon>
    </lineage>
</organism>
<proteinExistence type="predicted"/>
<dbReference type="AlphaFoldDB" id="A0A1H4BBC8"/>
<feature type="transmembrane region" description="Helical" evidence="6">
    <location>
        <begin position="46"/>
        <end position="73"/>
    </location>
</feature>
<feature type="transmembrane region" description="Helical" evidence="6">
    <location>
        <begin position="254"/>
        <end position="279"/>
    </location>
</feature>
<feature type="transmembrane region" description="Helical" evidence="6">
    <location>
        <begin position="15"/>
        <end position="40"/>
    </location>
</feature>
<keyword evidence="2" id="KW-0813">Transport</keyword>
<feature type="transmembrane region" description="Helical" evidence="6">
    <location>
        <begin position="387"/>
        <end position="405"/>
    </location>
</feature>
<name>A0A1H4BBC8_9ACTO</name>
<dbReference type="Pfam" id="PF07690">
    <property type="entry name" value="MFS_1"/>
    <property type="match status" value="1"/>
</dbReference>
<dbReference type="InterPro" id="IPR020846">
    <property type="entry name" value="MFS_dom"/>
</dbReference>
<feature type="transmembrane region" description="Helical" evidence="6">
    <location>
        <begin position="106"/>
        <end position="127"/>
    </location>
</feature>
<dbReference type="Gene3D" id="1.20.1250.20">
    <property type="entry name" value="MFS general substrate transporter like domains"/>
    <property type="match status" value="2"/>
</dbReference>
<gene>
    <name evidence="8" type="ORF">SAMN02910418_01635</name>
</gene>
<comment type="subcellular location">
    <subcellularLocation>
        <location evidence="1">Cell membrane</location>
        <topology evidence="1">Multi-pass membrane protein</topology>
    </subcellularLocation>
</comment>
<evidence type="ECO:0000313" key="8">
    <source>
        <dbReference type="EMBL" id="SEA45288.1"/>
    </source>
</evidence>
<dbReference type="PROSITE" id="PS50850">
    <property type="entry name" value="MFS"/>
    <property type="match status" value="1"/>
</dbReference>
<feature type="transmembrane region" description="Helical" evidence="6">
    <location>
        <begin position="286"/>
        <end position="306"/>
    </location>
</feature>
<sequence length="451" mass="46820">MPFTIPARPSVAMRVWLAAVVVYIIAIAGRTSFGVVGVIASDRFSISAGALATLVVVHLGVYALAQVPVGLALDRFGPRLMLGGGALLLAAGQLAVALAPSYGWAVAARVLVGAGDATAFVSVIRLIPAWFPACRIPLMTQLTAILGQAGPIISAVPFLATVRGFGWSAGFISLAAAGVLVALLAFLAIRDVPGGGAAAAPPRDRVATIMSSVTAHPGAWLGFFTHFTLLFSPNVFLILWGMPLLTVGQGYSAATAAALISLNSLAGVIAGPAVAAMLVRHPWQRALLVLFIIGVLAATWAAVLVPSGQRPLWLWALLVIVLAFGGAGSSIGFDIARTSLPPHHYGTASGLVNMGGFISSIAAVWGIGLVLDYLAPDKNYTSDDFRLALAVMVPIALIGVAGIVISRALMRRRLATEGVYPMSVPQIVRHVTRGGRLPRRRRRGVEGPQGH</sequence>
<keyword evidence="9" id="KW-1185">Reference proteome</keyword>
<feature type="transmembrane region" description="Helical" evidence="6">
    <location>
        <begin position="165"/>
        <end position="189"/>
    </location>
</feature>
<protein>
    <submittedName>
        <fullName evidence="8">Nitrate/nitrite transporter NarK</fullName>
    </submittedName>
</protein>
<dbReference type="InterPro" id="IPR036259">
    <property type="entry name" value="MFS_trans_sf"/>
</dbReference>
<dbReference type="InterPro" id="IPR011701">
    <property type="entry name" value="MFS"/>
</dbReference>
<evidence type="ECO:0000259" key="7">
    <source>
        <dbReference type="PROSITE" id="PS50850"/>
    </source>
</evidence>
<dbReference type="SUPFAM" id="SSF103473">
    <property type="entry name" value="MFS general substrate transporter"/>
    <property type="match status" value="1"/>
</dbReference>
<evidence type="ECO:0000313" key="9">
    <source>
        <dbReference type="Proteomes" id="UP000199288"/>
    </source>
</evidence>
<feature type="transmembrane region" description="Helical" evidence="6">
    <location>
        <begin position="312"/>
        <end position="333"/>
    </location>
</feature>
<keyword evidence="4 6" id="KW-1133">Transmembrane helix</keyword>
<evidence type="ECO:0000256" key="2">
    <source>
        <dbReference type="ARBA" id="ARBA00022448"/>
    </source>
</evidence>
<dbReference type="GO" id="GO:0005886">
    <property type="term" value="C:plasma membrane"/>
    <property type="evidence" value="ECO:0007669"/>
    <property type="project" value="UniProtKB-SubCell"/>
</dbReference>
<keyword evidence="5 6" id="KW-0472">Membrane</keyword>
<reference evidence="9" key="1">
    <citation type="submission" date="2016-10" db="EMBL/GenBank/DDBJ databases">
        <authorList>
            <person name="Varghese N."/>
            <person name="Submissions S."/>
        </authorList>
    </citation>
    <scope>NUCLEOTIDE SEQUENCE [LARGE SCALE GENOMIC DNA]</scope>
    <source>
        <strain evidence="9">KPR-1</strain>
    </source>
</reference>
<dbReference type="GO" id="GO:0022857">
    <property type="term" value="F:transmembrane transporter activity"/>
    <property type="evidence" value="ECO:0007669"/>
    <property type="project" value="InterPro"/>
</dbReference>
<evidence type="ECO:0000256" key="5">
    <source>
        <dbReference type="ARBA" id="ARBA00023136"/>
    </source>
</evidence>
<evidence type="ECO:0000256" key="6">
    <source>
        <dbReference type="SAM" id="Phobius"/>
    </source>
</evidence>
<dbReference type="PANTHER" id="PTHR42718:SF9">
    <property type="entry name" value="MAJOR FACILITATOR SUPERFAMILY MULTIDRUG TRANSPORTER MFSC"/>
    <property type="match status" value="1"/>
</dbReference>
<evidence type="ECO:0000256" key="1">
    <source>
        <dbReference type="ARBA" id="ARBA00004651"/>
    </source>
</evidence>
<evidence type="ECO:0000256" key="3">
    <source>
        <dbReference type="ARBA" id="ARBA00022692"/>
    </source>
</evidence>
<feature type="transmembrane region" description="Helical" evidence="6">
    <location>
        <begin position="219"/>
        <end position="242"/>
    </location>
</feature>
<feature type="transmembrane region" description="Helical" evidence="6">
    <location>
        <begin position="345"/>
        <end position="367"/>
    </location>
</feature>
<keyword evidence="3 6" id="KW-0812">Transmembrane</keyword>
<dbReference type="Proteomes" id="UP000199288">
    <property type="component" value="Unassembled WGS sequence"/>
</dbReference>
<dbReference type="EMBL" id="FNQV01000009">
    <property type="protein sequence ID" value="SEA45288.1"/>
    <property type="molecule type" value="Genomic_DNA"/>
</dbReference>
<evidence type="ECO:0000256" key="4">
    <source>
        <dbReference type="ARBA" id="ARBA00022989"/>
    </source>
</evidence>
<dbReference type="PANTHER" id="PTHR42718">
    <property type="entry name" value="MAJOR FACILITATOR SUPERFAMILY MULTIDRUG TRANSPORTER MFSC"/>
    <property type="match status" value="1"/>
</dbReference>
<feature type="transmembrane region" description="Helical" evidence="6">
    <location>
        <begin position="80"/>
        <end position="100"/>
    </location>
</feature>